<evidence type="ECO:0000256" key="5">
    <source>
        <dbReference type="ARBA" id="ARBA00023203"/>
    </source>
</evidence>
<keyword evidence="1" id="KW-0547">Nucleotide-binding</keyword>
<dbReference type="GO" id="GO:0051015">
    <property type="term" value="F:actin filament binding"/>
    <property type="evidence" value="ECO:0007669"/>
    <property type="project" value="TreeGrafter"/>
</dbReference>
<keyword evidence="9" id="KW-1185">Reference proteome</keyword>
<dbReference type="Pfam" id="PF00063">
    <property type="entry name" value="Myosin_head"/>
    <property type="match status" value="1"/>
</dbReference>
<reference evidence="8" key="1">
    <citation type="journal article" date="2023" name="Science">
        <title>Elucidation of the pathway for biosynthesis of saponin adjuvants from the soapbark tree.</title>
        <authorList>
            <person name="Reed J."/>
            <person name="Orme A."/>
            <person name="El-Demerdash A."/>
            <person name="Owen C."/>
            <person name="Martin L.B.B."/>
            <person name="Misra R.C."/>
            <person name="Kikuchi S."/>
            <person name="Rejzek M."/>
            <person name="Martin A.C."/>
            <person name="Harkess A."/>
            <person name="Leebens-Mack J."/>
            <person name="Louveau T."/>
            <person name="Stephenson M.J."/>
            <person name="Osbourn A."/>
        </authorList>
    </citation>
    <scope>NUCLEOTIDE SEQUENCE</scope>
    <source>
        <strain evidence="8">S10</strain>
    </source>
</reference>
<name>A0AAD7LHV5_QUISA</name>
<comment type="caution">
    <text evidence="6">Lacks conserved residue(s) required for the propagation of feature annotation.</text>
</comment>
<dbReference type="SUPFAM" id="SSF52540">
    <property type="entry name" value="P-loop containing nucleoside triphosphate hydrolases"/>
    <property type="match status" value="1"/>
</dbReference>
<comment type="similarity">
    <text evidence="6">Belongs to the TRAFAC class myosin-kinesin ATPase superfamily. Myosin family.</text>
</comment>
<evidence type="ECO:0000256" key="2">
    <source>
        <dbReference type="ARBA" id="ARBA00022840"/>
    </source>
</evidence>
<keyword evidence="5 6" id="KW-0009">Actin-binding</keyword>
<protein>
    <submittedName>
        <fullName evidence="8">Myosin</fullName>
    </submittedName>
</protein>
<dbReference type="GO" id="GO:0000146">
    <property type="term" value="F:microfilament motor activity"/>
    <property type="evidence" value="ECO:0007669"/>
    <property type="project" value="TreeGrafter"/>
</dbReference>
<dbReference type="InterPro" id="IPR027417">
    <property type="entry name" value="P-loop_NTPase"/>
</dbReference>
<evidence type="ECO:0000259" key="7">
    <source>
        <dbReference type="PROSITE" id="PS51456"/>
    </source>
</evidence>
<dbReference type="PANTHER" id="PTHR13140:SF781">
    <property type="entry name" value="MYOSIN-15"/>
    <property type="match status" value="1"/>
</dbReference>
<feature type="domain" description="Myosin motor" evidence="7">
    <location>
        <begin position="1"/>
        <end position="95"/>
    </location>
</feature>
<evidence type="ECO:0000313" key="8">
    <source>
        <dbReference type="EMBL" id="KAJ7958414.1"/>
    </source>
</evidence>
<dbReference type="GO" id="GO:0016459">
    <property type="term" value="C:myosin complex"/>
    <property type="evidence" value="ECO:0007669"/>
    <property type="project" value="UniProtKB-KW"/>
</dbReference>
<evidence type="ECO:0000256" key="4">
    <source>
        <dbReference type="ARBA" id="ARBA00023175"/>
    </source>
</evidence>
<dbReference type="EMBL" id="JARAOO010000008">
    <property type="protein sequence ID" value="KAJ7958413.1"/>
    <property type="molecule type" value="Genomic_DNA"/>
</dbReference>
<accession>A0AAD7LHV5</accession>
<dbReference type="GO" id="GO:0005737">
    <property type="term" value="C:cytoplasm"/>
    <property type="evidence" value="ECO:0007669"/>
    <property type="project" value="TreeGrafter"/>
</dbReference>
<dbReference type="Gene3D" id="3.40.850.10">
    <property type="entry name" value="Kinesin motor domain"/>
    <property type="match status" value="1"/>
</dbReference>
<proteinExistence type="inferred from homology"/>
<dbReference type="KEGG" id="qsa:O6P43_019145"/>
<dbReference type="Proteomes" id="UP001163823">
    <property type="component" value="Chromosome 8"/>
</dbReference>
<dbReference type="GO" id="GO:0007015">
    <property type="term" value="P:actin filament organization"/>
    <property type="evidence" value="ECO:0007669"/>
    <property type="project" value="TreeGrafter"/>
</dbReference>
<dbReference type="GO" id="GO:0005524">
    <property type="term" value="F:ATP binding"/>
    <property type="evidence" value="ECO:0007669"/>
    <property type="project" value="UniProtKB-KW"/>
</dbReference>
<evidence type="ECO:0000256" key="3">
    <source>
        <dbReference type="ARBA" id="ARBA00023123"/>
    </source>
</evidence>
<dbReference type="EMBL" id="JARAOO010000008">
    <property type="protein sequence ID" value="KAJ7958414.1"/>
    <property type="molecule type" value="Genomic_DNA"/>
</dbReference>
<comment type="caution">
    <text evidence="8">The sequence shown here is derived from an EMBL/GenBank/DDBJ whole genome shotgun (WGS) entry which is preliminary data.</text>
</comment>
<dbReference type="InterPro" id="IPR001609">
    <property type="entry name" value="Myosin_head_motor_dom-like"/>
</dbReference>
<evidence type="ECO:0000313" key="9">
    <source>
        <dbReference type="Proteomes" id="UP001163823"/>
    </source>
</evidence>
<dbReference type="PANTHER" id="PTHR13140">
    <property type="entry name" value="MYOSIN"/>
    <property type="match status" value="1"/>
</dbReference>
<sequence>MMGQYKGAPFSVLSPHVFAVADSSYRAMMNEGRSQSILVSGESRARKTEATKLIMQYVRDVGGGAAVDDKTVEQVLEEIFLHQDHCQFRPNPLVY</sequence>
<keyword evidence="2" id="KW-0067">ATP-binding</keyword>
<dbReference type="AlphaFoldDB" id="A0AAD7LHV5"/>
<gene>
    <name evidence="8" type="ORF">O6P43_019145</name>
</gene>
<dbReference type="GO" id="GO:0016020">
    <property type="term" value="C:membrane"/>
    <property type="evidence" value="ECO:0007669"/>
    <property type="project" value="TreeGrafter"/>
</dbReference>
<dbReference type="InterPro" id="IPR036961">
    <property type="entry name" value="Kinesin_motor_dom_sf"/>
</dbReference>
<keyword evidence="3 6" id="KW-0518">Myosin</keyword>
<evidence type="ECO:0000256" key="6">
    <source>
        <dbReference type="PROSITE-ProRule" id="PRU00782"/>
    </source>
</evidence>
<evidence type="ECO:0000256" key="1">
    <source>
        <dbReference type="ARBA" id="ARBA00022741"/>
    </source>
</evidence>
<organism evidence="8 9">
    <name type="scientific">Quillaja saponaria</name>
    <name type="common">Soap bark tree</name>
    <dbReference type="NCBI Taxonomy" id="32244"/>
    <lineage>
        <taxon>Eukaryota</taxon>
        <taxon>Viridiplantae</taxon>
        <taxon>Streptophyta</taxon>
        <taxon>Embryophyta</taxon>
        <taxon>Tracheophyta</taxon>
        <taxon>Spermatophyta</taxon>
        <taxon>Magnoliopsida</taxon>
        <taxon>eudicotyledons</taxon>
        <taxon>Gunneridae</taxon>
        <taxon>Pentapetalae</taxon>
        <taxon>rosids</taxon>
        <taxon>fabids</taxon>
        <taxon>Fabales</taxon>
        <taxon>Quillajaceae</taxon>
        <taxon>Quillaja</taxon>
    </lineage>
</organism>
<dbReference type="PROSITE" id="PS51456">
    <property type="entry name" value="MYOSIN_MOTOR"/>
    <property type="match status" value="1"/>
</dbReference>
<keyword evidence="4" id="KW-0505">Motor protein</keyword>